<dbReference type="Proteomes" id="UP000015106">
    <property type="component" value="Chromosome 5"/>
</dbReference>
<feature type="compositionally biased region" description="Low complexity" evidence="1">
    <location>
        <begin position="44"/>
        <end position="53"/>
    </location>
</feature>
<name>A0A8R7QD05_TRIUA</name>
<dbReference type="EnsemblPlants" id="TuG1812G0500000800.01.T01">
    <property type="protein sequence ID" value="TuG1812G0500000800.01.T01.cds472169"/>
    <property type="gene ID" value="TuG1812G0500000800.01"/>
</dbReference>
<sequence length="70" mass="7399">MSRTQKKNESGFSQNPMLDRRRGGKRGPSSTGARPCPPSPPSRSPSRAVSGSPERPWQCRTSGGSASASL</sequence>
<evidence type="ECO:0000313" key="3">
    <source>
        <dbReference type="Proteomes" id="UP000015106"/>
    </source>
</evidence>
<protein>
    <submittedName>
        <fullName evidence="2">Uncharacterized protein</fullName>
    </submittedName>
</protein>
<feature type="compositionally biased region" description="Polar residues" evidence="1">
    <location>
        <begin position="59"/>
        <end position="70"/>
    </location>
</feature>
<evidence type="ECO:0000313" key="2">
    <source>
        <dbReference type="EnsemblPlants" id="TuG1812G0500000800.01.T01.cds472169"/>
    </source>
</evidence>
<accession>A0A8R7QD05</accession>
<dbReference type="Gramene" id="TuG1812G0500000800.01.T01">
    <property type="protein sequence ID" value="TuG1812G0500000800.01.T01.cds472169"/>
    <property type="gene ID" value="TuG1812G0500000800.01"/>
</dbReference>
<reference evidence="2" key="2">
    <citation type="submission" date="2018-03" db="EMBL/GenBank/DDBJ databases">
        <title>The Triticum urartu genome reveals the dynamic nature of wheat genome evolution.</title>
        <authorList>
            <person name="Ling H."/>
            <person name="Ma B."/>
            <person name="Shi X."/>
            <person name="Liu H."/>
            <person name="Dong L."/>
            <person name="Sun H."/>
            <person name="Cao Y."/>
            <person name="Gao Q."/>
            <person name="Zheng S."/>
            <person name="Li Y."/>
            <person name="Yu Y."/>
            <person name="Du H."/>
            <person name="Qi M."/>
            <person name="Li Y."/>
            <person name="Yu H."/>
            <person name="Cui Y."/>
            <person name="Wang N."/>
            <person name="Chen C."/>
            <person name="Wu H."/>
            <person name="Zhao Y."/>
            <person name="Zhang J."/>
            <person name="Li Y."/>
            <person name="Zhou W."/>
            <person name="Zhang B."/>
            <person name="Hu W."/>
            <person name="Eijk M."/>
            <person name="Tang J."/>
            <person name="Witsenboer H."/>
            <person name="Zhao S."/>
            <person name="Li Z."/>
            <person name="Zhang A."/>
            <person name="Wang D."/>
            <person name="Liang C."/>
        </authorList>
    </citation>
    <scope>NUCLEOTIDE SEQUENCE [LARGE SCALE GENOMIC DNA]</scope>
    <source>
        <strain evidence="2">cv. G1812</strain>
    </source>
</reference>
<keyword evidence="3" id="KW-1185">Reference proteome</keyword>
<proteinExistence type="predicted"/>
<reference evidence="2" key="3">
    <citation type="submission" date="2022-06" db="UniProtKB">
        <authorList>
            <consortium name="EnsemblPlants"/>
        </authorList>
    </citation>
    <scope>IDENTIFICATION</scope>
</reference>
<organism evidence="2 3">
    <name type="scientific">Triticum urartu</name>
    <name type="common">Red wild einkorn</name>
    <name type="synonym">Crithodium urartu</name>
    <dbReference type="NCBI Taxonomy" id="4572"/>
    <lineage>
        <taxon>Eukaryota</taxon>
        <taxon>Viridiplantae</taxon>
        <taxon>Streptophyta</taxon>
        <taxon>Embryophyta</taxon>
        <taxon>Tracheophyta</taxon>
        <taxon>Spermatophyta</taxon>
        <taxon>Magnoliopsida</taxon>
        <taxon>Liliopsida</taxon>
        <taxon>Poales</taxon>
        <taxon>Poaceae</taxon>
        <taxon>BOP clade</taxon>
        <taxon>Pooideae</taxon>
        <taxon>Triticodae</taxon>
        <taxon>Triticeae</taxon>
        <taxon>Triticinae</taxon>
        <taxon>Triticum</taxon>
    </lineage>
</organism>
<dbReference type="AlphaFoldDB" id="A0A8R7QD05"/>
<evidence type="ECO:0000256" key="1">
    <source>
        <dbReference type="SAM" id="MobiDB-lite"/>
    </source>
</evidence>
<reference evidence="3" key="1">
    <citation type="journal article" date="2013" name="Nature">
        <title>Draft genome of the wheat A-genome progenitor Triticum urartu.</title>
        <authorList>
            <person name="Ling H.Q."/>
            <person name="Zhao S."/>
            <person name="Liu D."/>
            <person name="Wang J."/>
            <person name="Sun H."/>
            <person name="Zhang C."/>
            <person name="Fan H."/>
            <person name="Li D."/>
            <person name="Dong L."/>
            <person name="Tao Y."/>
            <person name="Gao C."/>
            <person name="Wu H."/>
            <person name="Li Y."/>
            <person name="Cui Y."/>
            <person name="Guo X."/>
            <person name="Zheng S."/>
            <person name="Wang B."/>
            <person name="Yu K."/>
            <person name="Liang Q."/>
            <person name="Yang W."/>
            <person name="Lou X."/>
            <person name="Chen J."/>
            <person name="Feng M."/>
            <person name="Jian J."/>
            <person name="Zhang X."/>
            <person name="Luo G."/>
            <person name="Jiang Y."/>
            <person name="Liu J."/>
            <person name="Wang Z."/>
            <person name="Sha Y."/>
            <person name="Zhang B."/>
            <person name="Wu H."/>
            <person name="Tang D."/>
            <person name="Shen Q."/>
            <person name="Xue P."/>
            <person name="Zou S."/>
            <person name="Wang X."/>
            <person name="Liu X."/>
            <person name="Wang F."/>
            <person name="Yang Y."/>
            <person name="An X."/>
            <person name="Dong Z."/>
            <person name="Zhang K."/>
            <person name="Zhang X."/>
            <person name="Luo M.C."/>
            <person name="Dvorak J."/>
            <person name="Tong Y."/>
            <person name="Wang J."/>
            <person name="Yang H."/>
            <person name="Li Z."/>
            <person name="Wang D."/>
            <person name="Zhang A."/>
            <person name="Wang J."/>
        </authorList>
    </citation>
    <scope>NUCLEOTIDE SEQUENCE</scope>
    <source>
        <strain evidence="3">cv. G1812</strain>
    </source>
</reference>
<feature type="region of interest" description="Disordered" evidence="1">
    <location>
        <begin position="1"/>
        <end position="70"/>
    </location>
</feature>